<proteinExistence type="inferred from homology"/>
<reference evidence="8" key="1">
    <citation type="journal article" date="2020" name="Stud. Mycol.">
        <title>101 Dothideomycetes genomes: a test case for predicting lifestyles and emergence of pathogens.</title>
        <authorList>
            <person name="Haridas S."/>
            <person name="Albert R."/>
            <person name="Binder M."/>
            <person name="Bloem J."/>
            <person name="Labutti K."/>
            <person name="Salamov A."/>
            <person name="Andreopoulos B."/>
            <person name="Baker S."/>
            <person name="Barry K."/>
            <person name="Bills G."/>
            <person name="Bluhm B."/>
            <person name="Cannon C."/>
            <person name="Castanera R."/>
            <person name="Culley D."/>
            <person name="Daum C."/>
            <person name="Ezra D."/>
            <person name="Gonzalez J."/>
            <person name="Henrissat B."/>
            <person name="Kuo A."/>
            <person name="Liang C."/>
            <person name="Lipzen A."/>
            <person name="Lutzoni F."/>
            <person name="Magnuson J."/>
            <person name="Mondo S."/>
            <person name="Nolan M."/>
            <person name="Ohm R."/>
            <person name="Pangilinan J."/>
            <person name="Park H.-J."/>
            <person name="Ramirez L."/>
            <person name="Alfaro M."/>
            <person name="Sun H."/>
            <person name="Tritt A."/>
            <person name="Yoshinaga Y."/>
            <person name="Zwiers L.-H."/>
            <person name="Turgeon B."/>
            <person name="Goodwin S."/>
            <person name="Spatafora J."/>
            <person name="Crous P."/>
            <person name="Grigoriev I."/>
        </authorList>
    </citation>
    <scope>NUCLEOTIDE SEQUENCE</scope>
    <source>
        <strain evidence="8">CBS 122681</strain>
    </source>
</reference>
<dbReference type="Pfam" id="PF02668">
    <property type="entry name" value="TauD"/>
    <property type="match status" value="1"/>
</dbReference>
<accession>A0A6A6TLC8</accession>
<keyword evidence="4 8" id="KW-0223">Dioxygenase</keyword>
<dbReference type="GO" id="GO:0046872">
    <property type="term" value="F:metal ion binding"/>
    <property type="evidence" value="ECO:0007669"/>
    <property type="project" value="UniProtKB-KW"/>
</dbReference>
<dbReference type="PANTHER" id="PTHR43779:SF2">
    <property type="entry name" value="ALPHA-KETOGLUTARATE-DEPENDENT XANTHINE DIOXYGENASE XAN1"/>
    <property type="match status" value="1"/>
</dbReference>
<dbReference type="PANTHER" id="PTHR43779">
    <property type="entry name" value="DIOXYGENASE RV0097-RELATED"/>
    <property type="match status" value="1"/>
</dbReference>
<evidence type="ECO:0000256" key="3">
    <source>
        <dbReference type="ARBA" id="ARBA00022723"/>
    </source>
</evidence>
<dbReference type="OrthoDB" id="93019at2759"/>
<dbReference type="InterPro" id="IPR003819">
    <property type="entry name" value="TauD/TfdA-like"/>
</dbReference>
<evidence type="ECO:0000259" key="7">
    <source>
        <dbReference type="Pfam" id="PF02668"/>
    </source>
</evidence>
<evidence type="ECO:0000256" key="6">
    <source>
        <dbReference type="ARBA" id="ARBA00023004"/>
    </source>
</evidence>
<keyword evidence="9" id="KW-1185">Reference proteome</keyword>
<evidence type="ECO:0000256" key="4">
    <source>
        <dbReference type="ARBA" id="ARBA00022964"/>
    </source>
</evidence>
<dbReference type="Proteomes" id="UP000799324">
    <property type="component" value="Unassembled WGS sequence"/>
</dbReference>
<name>A0A6A6TLC8_9PLEO</name>
<keyword evidence="5" id="KW-0560">Oxidoreductase</keyword>
<keyword evidence="6" id="KW-0408">Iron</keyword>
<dbReference type="Gene3D" id="3.60.130.10">
    <property type="entry name" value="Clavaminate synthase-like"/>
    <property type="match status" value="1"/>
</dbReference>
<evidence type="ECO:0000256" key="2">
    <source>
        <dbReference type="ARBA" id="ARBA00005896"/>
    </source>
</evidence>
<comment type="cofactor">
    <cofactor evidence="1">
        <name>Fe(2+)</name>
        <dbReference type="ChEBI" id="CHEBI:29033"/>
    </cofactor>
</comment>
<dbReference type="EMBL" id="MU004304">
    <property type="protein sequence ID" value="KAF2659763.1"/>
    <property type="molecule type" value="Genomic_DNA"/>
</dbReference>
<organism evidence="8 9">
    <name type="scientific">Lophiostoma macrostomum CBS 122681</name>
    <dbReference type="NCBI Taxonomy" id="1314788"/>
    <lineage>
        <taxon>Eukaryota</taxon>
        <taxon>Fungi</taxon>
        <taxon>Dikarya</taxon>
        <taxon>Ascomycota</taxon>
        <taxon>Pezizomycotina</taxon>
        <taxon>Dothideomycetes</taxon>
        <taxon>Pleosporomycetidae</taxon>
        <taxon>Pleosporales</taxon>
        <taxon>Lophiostomataceae</taxon>
        <taxon>Lophiostoma</taxon>
    </lineage>
</organism>
<keyword evidence="3" id="KW-0479">Metal-binding</keyword>
<evidence type="ECO:0000256" key="1">
    <source>
        <dbReference type="ARBA" id="ARBA00001954"/>
    </source>
</evidence>
<dbReference type="GO" id="GO:0051213">
    <property type="term" value="F:dioxygenase activity"/>
    <property type="evidence" value="ECO:0007669"/>
    <property type="project" value="UniProtKB-KW"/>
</dbReference>
<gene>
    <name evidence="8" type="ORF">K491DRAFT_675279</name>
</gene>
<dbReference type="InterPro" id="IPR051178">
    <property type="entry name" value="TfdA_dioxygenase"/>
</dbReference>
<protein>
    <submittedName>
        <fullName evidence="8">Alpha-ketoglutarate dependent xanthine dioxygenase</fullName>
    </submittedName>
</protein>
<dbReference type="InterPro" id="IPR042098">
    <property type="entry name" value="TauD-like_sf"/>
</dbReference>
<evidence type="ECO:0000256" key="5">
    <source>
        <dbReference type="ARBA" id="ARBA00023002"/>
    </source>
</evidence>
<sequence length="388" mass="43150">MPHAKSTDIVVTPLQHDTNKKTNFGAIITGVDLNELDEESFQKLRTAVYTNNVVIIKGQKDLLPSKQFDLVRRFDPDCKPSHGFGYGKSTAELGPTGKKPFYLIPDSGGVTLVGNGYQGPDHYGLKEVTMSGFSHTDFNCEPLSEEQLAAGHAKFVHFHFDGIMYDSHPSRVTTFRCVKQPKGPEVTLHVGDEAGSTMKVQPGSTAFINCAQIYDLLTEEEKKIADNSYWEPAPHPFGWSGTRMMTSNGLGVAPGGETVPLDKLPHWEADKVFKYPLVWLNPVTGEKGFQIMPQCVRKLYLRSSPDEEVREVEDPEEIRVWLNGIHERIVKPEYILVPSCEEDDMVVWNNWGITHSAIEYPPSYGTRAMHQCHIASSTAPLGPTPVPA</sequence>
<dbReference type="SUPFAM" id="SSF51197">
    <property type="entry name" value="Clavaminate synthase-like"/>
    <property type="match status" value="1"/>
</dbReference>
<feature type="domain" description="TauD/TfdA-like" evidence="7">
    <location>
        <begin position="17"/>
        <end position="372"/>
    </location>
</feature>
<comment type="similarity">
    <text evidence="2">Belongs to the TfdA dioxygenase family.</text>
</comment>
<dbReference type="AlphaFoldDB" id="A0A6A6TLC8"/>
<evidence type="ECO:0000313" key="8">
    <source>
        <dbReference type="EMBL" id="KAF2659763.1"/>
    </source>
</evidence>
<evidence type="ECO:0000313" key="9">
    <source>
        <dbReference type="Proteomes" id="UP000799324"/>
    </source>
</evidence>